<dbReference type="InterPro" id="IPR028098">
    <property type="entry name" value="Glyco_trans_4-like_N"/>
</dbReference>
<dbReference type="Proteomes" id="UP000671908">
    <property type="component" value="Chromosome"/>
</dbReference>
<reference evidence="3 4" key="1">
    <citation type="journal article" date="2021" name="Microbiol. Resour. Announc.">
        <title>Complete Genome Sequences of Three Human Oral Treponema parvum Isolates.</title>
        <authorList>
            <person name="Zeng H."/>
            <person name="Watt R.M."/>
        </authorList>
    </citation>
    <scope>NUCLEOTIDE SEQUENCE [LARGE SCALE GENOMIC DNA]</scope>
    <source>
        <strain evidence="3 4">ATCC 700770</strain>
    </source>
</reference>
<gene>
    <name evidence="3" type="ORF">HRQ91_06550</name>
</gene>
<dbReference type="PANTHER" id="PTHR45947:SF3">
    <property type="entry name" value="SULFOQUINOVOSYL TRANSFERASE SQD2"/>
    <property type="match status" value="1"/>
</dbReference>
<dbReference type="AlphaFoldDB" id="A0A975IES6"/>
<dbReference type="InterPro" id="IPR001296">
    <property type="entry name" value="Glyco_trans_1"/>
</dbReference>
<dbReference type="SUPFAM" id="SSF53756">
    <property type="entry name" value="UDP-Glycosyltransferase/glycogen phosphorylase"/>
    <property type="match status" value="1"/>
</dbReference>
<organism evidence="3 4">
    <name type="scientific">Treponema parvum</name>
    <dbReference type="NCBI Taxonomy" id="138851"/>
    <lineage>
        <taxon>Bacteria</taxon>
        <taxon>Pseudomonadati</taxon>
        <taxon>Spirochaetota</taxon>
        <taxon>Spirochaetia</taxon>
        <taxon>Spirochaetales</taxon>
        <taxon>Treponemataceae</taxon>
        <taxon>Treponema</taxon>
    </lineage>
</organism>
<dbReference type="InterPro" id="IPR050194">
    <property type="entry name" value="Glycosyltransferase_grp1"/>
</dbReference>
<dbReference type="GO" id="GO:0016757">
    <property type="term" value="F:glycosyltransferase activity"/>
    <property type="evidence" value="ECO:0007669"/>
    <property type="project" value="InterPro"/>
</dbReference>
<dbReference type="Pfam" id="PF00534">
    <property type="entry name" value="Glycos_transf_1"/>
    <property type="match status" value="1"/>
</dbReference>
<keyword evidence="4" id="KW-1185">Reference proteome</keyword>
<feature type="domain" description="Glycosyltransferase subfamily 4-like N-terminal" evidence="2">
    <location>
        <begin position="14"/>
        <end position="194"/>
    </location>
</feature>
<proteinExistence type="predicted"/>
<dbReference type="EMBL" id="CP054142">
    <property type="protein sequence ID" value="QTQ14142.1"/>
    <property type="molecule type" value="Genomic_DNA"/>
</dbReference>
<accession>A0A975IES6</accession>
<dbReference type="Pfam" id="PF13439">
    <property type="entry name" value="Glyco_transf_4"/>
    <property type="match status" value="1"/>
</dbReference>
<evidence type="ECO:0000313" key="3">
    <source>
        <dbReference type="EMBL" id="QTQ14142.1"/>
    </source>
</evidence>
<dbReference type="Gene3D" id="3.40.50.2000">
    <property type="entry name" value="Glycogen Phosphorylase B"/>
    <property type="match status" value="2"/>
</dbReference>
<feature type="domain" description="Glycosyl transferase family 1" evidence="1">
    <location>
        <begin position="217"/>
        <end position="371"/>
    </location>
</feature>
<dbReference type="KEGG" id="tpav:HRQ91_06550"/>
<evidence type="ECO:0000313" key="4">
    <source>
        <dbReference type="Proteomes" id="UP000671908"/>
    </source>
</evidence>
<dbReference type="RefSeq" id="WP_210118825.1">
    <property type="nucleotide sequence ID" value="NZ_CP054142.1"/>
</dbReference>
<evidence type="ECO:0000259" key="2">
    <source>
        <dbReference type="Pfam" id="PF13439"/>
    </source>
</evidence>
<protein>
    <submittedName>
        <fullName evidence="3">Glycosyltransferase</fullName>
    </submittedName>
</protein>
<dbReference type="PANTHER" id="PTHR45947">
    <property type="entry name" value="SULFOQUINOVOSYL TRANSFERASE SQD2"/>
    <property type="match status" value="1"/>
</dbReference>
<sequence>MNIAMFTDAYLPRINGVAISVHSYALELTNLGHNVCVVCLEYSEEQQKSALFDEKVEDLKTPFKIVRIPSTSLIWSKEDRVARFDKWIFLKKAMDKFRPDIIHINSEWVVGYFGAIYALHRHIPYVFTFHTLWEDYLYNYVSFLPEASTRKIGREIVKFYLKRATVIIAPTQRIADVVKEYGVDRKVELLPTGIPDWIFKYSFERDLKIHSQIFSSYPSIADKKILLYVGRVVKEKNLAFLLNVFELVKQKEYKTALMFVGDGPYLEELKELAAERGFGDDVIFTGYAARTDLLYYYKHASVFVFPSLTDTQGLVTVEAMMNGLPVVAIGEMGTLDVMQGDNGGFMVKNDVGEFAERVCDLIENPYLHRKKSAEALEWAKKWSMGALVKDLVLCYEKAIKLKKEER</sequence>
<name>A0A975IES6_9SPIR</name>
<evidence type="ECO:0000259" key="1">
    <source>
        <dbReference type="Pfam" id="PF00534"/>
    </source>
</evidence>